<proteinExistence type="inferred from homology"/>
<keyword evidence="8 12" id="KW-0285">Flavoprotein</keyword>
<dbReference type="UniPathway" id="UPA00252"/>
<dbReference type="PANTHER" id="PTHR42923:SF3">
    <property type="entry name" value="PROTOPORPHYRINOGEN OXIDASE"/>
    <property type="match status" value="1"/>
</dbReference>
<comment type="pathway">
    <text evidence="4 12">Porphyrin-containing compound metabolism; protoheme biosynthesis.</text>
</comment>
<evidence type="ECO:0000256" key="2">
    <source>
        <dbReference type="ARBA" id="ARBA00001974"/>
    </source>
</evidence>
<feature type="region of interest" description="Disordered" evidence="13">
    <location>
        <begin position="1"/>
        <end position="26"/>
    </location>
</feature>
<keyword evidence="16" id="KW-1185">Reference proteome</keyword>
<evidence type="ECO:0000256" key="9">
    <source>
        <dbReference type="ARBA" id="ARBA00022827"/>
    </source>
</evidence>
<accession>A0A5J6FI36</accession>
<dbReference type="OrthoDB" id="4496419at2"/>
<evidence type="ECO:0000256" key="1">
    <source>
        <dbReference type="ARBA" id="ARBA00001755"/>
    </source>
</evidence>
<evidence type="ECO:0000256" key="3">
    <source>
        <dbReference type="ARBA" id="ARBA00002185"/>
    </source>
</evidence>
<dbReference type="GO" id="GO:0006783">
    <property type="term" value="P:heme biosynthetic process"/>
    <property type="evidence" value="ECO:0007669"/>
    <property type="project" value="UniProtKB-UniRule"/>
</dbReference>
<dbReference type="Gene3D" id="3.50.50.60">
    <property type="entry name" value="FAD/NAD(P)-binding domain"/>
    <property type="match status" value="1"/>
</dbReference>
<dbReference type="InterPro" id="IPR050464">
    <property type="entry name" value="Zeta_carotene_desat/Oxidored"/>
</dbReference>
<evidence type="ECO:0000259" key="14">
    <source>
        <dbReference type="Pfam" id="PF01593"/>
    </source>
</evidence>
<dbReference type="GO" id="GO:0004729">
    <property type="term" value="F:oxygen-dependent protoporphyrinogen oxidase activity"/>
    <property type="evidence" value="ECO:0007669"/>
    <property type="project" value="UniProtKB-UniRule"/>
</dbReference>
<organism evidence="15 16">
    <name type="scientific">Streptomyces nitrosporeus</name>
    <dbReference type="NCBI Taxonomy" id="28894"/>
    <lineage>
        <taxon>Bacteria</taxon>
        <taxon>Bacillati</taxon>
        <taxon>Actinomycetota</taxon>
        <taxon>Actinomycetes</taxon>
        <taxon>Kitasatosporales</taxon>
        <taxon>Streptomycetaceae</taxon>
        <taxon>Streptomyces</taxon>
    </lineage>
</organism>
<dbReference type="InterPro" id="IPR036188">
    <property type="entry name" value="FAD/NAD-bd_sf"/>
</dbReference>
<gene>
    <name evidence="15" type="primary">hemG</name>
    <name evidence="15" type="ORF">CP967_30300</name>
</gene>
<dbReference type="PANTHER" id="PTHR42923">
    <property type="entry name" value="PROTOPORPHYRINOGEN OXIDASE"/>
    <property type="match status" value="1"/>
</dbReference>
<evidence type="ECO:0000256" key="7">
    <source>
        <dbReference type="ARBA" id="ARBA00019046"/>
    </source>
</evidence>
<dbReference type="GO" id="GO:0005737">
    <property type="term" value="C:cytoplasm"/>
    <property type="evidence" value="ECO:0007669"/>
    <property type="project" value="UniProtKB-SubCell"/>
</dbReference>
<comment type="similarity">
    <text evidence="5 12">Belongs to the protoporphyrinogen/coproporphyrinogen oxidase family. Coproporphyrinogen III oxidase subfamily.</text>
</comment>
<comment type="catalytic activity">
    <reaction evidence="1">
        <text>coproporphyrinogen III + 3 O2 = coproporphyrin III + 3 H2O2</text>
        <dbReference type="Rhea" id="RHEA:43436"/>
        <dbReference type="ChEBI" id="CHEBI:15379"/>
        <dbReference type="ChEBI" id="CHEBI:16240"/>
        <dbReference type="ChEBI" id="CHEBI:57309"/>
        <dbReference type="ChEBI" id="CHEBI:131725"/>
        <dbReference type="EC" id="1.3.3.15"/>
    </reaction>
    <physiologicalReaction direction="left-to-right" evidence="1">
        <dbReference type="Rhea" id="RHEA:43437"/>
    </physiologicalReaction>
</comment>
<dbReference type="InterPro" id="IPR002937">
    <property type="entry name" value="Amino_oxidase"/>
</dbReference>
<evidence type="ECO:0000256" key="10">
    <source>
        <dbReference type="ARBA" id="ARBA00023002"/>
    </source>
</evidence>
<evidence type="ECO:0000256" key="5">
    <source>
        <dbReference type="ARBA" id="ARBA00008310"/>
    </source>
</evidence>
<evidence type="ECO:0000256" key="11">
    <source>
        <dbReference type="ARBA" id="ARBA00023133"/>
    </source>
</evidence>
<dbReference type="Proteomes" id="UP000326178">
    <property type="component" value="Chromosome"/>
</dbReference>
<comment type="cofactor">
    <cofactor evidence="2 12">
        <name>FAD</name>
        <dbReference type="ChEBI" id="CHEBI:57692"/>
    </cofactor>
</comment>
<keyword evidence="11 12" id="KW-0350">Heme biosynthesis</keyword>
<evidence type="ECO:0000313" key="16">
    <source>
        <dbReference type="Proteomes" id="UP000326178"/>
    </source>
</evidence>
<dbReference type="EC" id="1.3.3.15" evidence="6 12"/>
<sequence>MSTSTAPRPGPTRPSASPGHRPEGPLPHVVVVGGGIAGLSAAARLTGVTGDAGPRARVTLLESADRLGGKLRRAETGGVVVDLGAEAFHLQGDAALELVGAAGLVHELEPPLTTQAALWTGGALRHLPEGHLMGIPGDLGVLAASGVLSPAGLARACADRELPRTEIGEDISLGGYVAARMGREVVDRLVEPVLGGVYAGRADRISLRAALPGLFAAAREEDTLLAAVRRLREREGRSSRTPASRPAPPPFRGLRGGLGRLSLPVARACRAAGADIRTGTAVRALRRAEQGWSLTVRDALGDRRCDADAVVLAVPAPAAARLLAGEVPEAAAGLRTVEYADLAVVTLVFERQEVRGALRGSGFLVPPADGRLVKAATFFDNKWRWQARYAPDHVVVRLSVGRHGEDTAVRLSDEELVARSAGELAEATGLTARPLHSLVTRWPGGIPQYTVGHDGRVARVREQLAGPGTLAVCGAAYDGVGVPRCIESGVRAAEAVVAGAARRARTV</sequence>
<dbReference type="AlphaFoldDB" id="A0A5J6FI36"/>
<dbReference type="SUPFAM" id="SSF54373">
    <property type="entry name" value="FAD-linked reductases, C-terminal domain"/>
    <property type="match status" value="1"/>
</dbReference>
<keyword evidence="10 12" id="KW-0560">Oxidoreductase</keyword>
<keyword evidence="9 12" id="KW-0274">FAD</keyword>
<keyword evidence="12" id="KW-0963">Cytoplasm</keyword>
<feature type="domain" description="Amine oxidase" evidence="14">
    <location>
        <begin position="36"/>
        <end position="496"/>
    </location>
</feature>
<dbReference type="RefSeq" id="WP_150491009.1">
    <property type="nucleotide sequence ID" value="NZ_BMUV01000003.1"/>
</dbReference>
<evidence type="ECO:0000256" key="6">
    <source>
        <dbReference type="ARBA" id="ARBA00012402"/>
    </source>
</evidence>
<name>A0A5J6FI36_9ACTN</name>
<dbReference type="InterPro" id="IPR004572">
    <property type="entry name" value="Protoporphyrinogen_oxidase"/>
</dbReference>
<protein>
    <recommendedName>
        <fullName evidence="7 12">Coproporphyrinogen III oxidase</fullName>
        <ecNumber evidence="6 12">1.3.3.15</ecNumber>
    </recommendedName>
</protein>
<evidence type="ECO:0000256" key="13">
    <source>
        <dbReference type="SAM" id="MobiDB-lite"/>
    </source>
</evidence>
<evidence type="ECO:0000256" key="4">
    <source>
        <dbReference type="ARBA" id="ARBA00004744"/>
    </source>
</evidence>
<reference evidence="15 16" key="1">
    <citation type="submission" date="2017-09" db="EMBL/GenBank/DDBJ databases">
        <authorList>
            <person name="Lee N."/>
            <person name="Cho B.-K."/>
        </authorList>
    </citation>
    <scope>NUCLEOTIDE SEQUENCE [LARGE SCALE GENOMIC DNA]</scope>
    <source>
        <strain evidence="15 16">ATCC 12769</strain>
    </source>
</reference>
<dbReference type="Pfam" id="PF01593">
    <property type="entry name" value="Amino_oxidase"/>
    <property type="match status" value="1"/>
</dbReference>
<dbReference type="Gene3D" id="3.90.660.20">
    <property type="entry name" value="Protoporphyrinogen oxidase, mitochondrial, domain 2"/>
    <property type="match status" value="1"/>
</dbReference>
<evidence type="ECO:0000256" key="8">
    <source>
        <dbReference type="ARBA" id="ARBA00022630"/>
    </source>
</evidence>
<evidence type="ECO:0000256" key="12">
    <source>
        <dbReference type="RuleBase" id="RU364052"/>
    </source>
</evidence>
<dbReference type="Gene3D" id="1.10.3110.10">
    <property type="entry name" value="protoporphyrinogen ix oxidase, domain 3"/>
    <property type="match status" value="1"/>
</dbReference>
<evidence type="ECO:0000313" key="15">
    <source>
        <dbReference type="EMBL" id="QEU75701.1"/>
    </source>
</evidence>
<dbReference type="SUPFAM" id="SSF51905">
    <property type="entry name" value="FAD/NAD(P)-binding domain"/>
    <property type="match status" value="1"/>
</dbReference>
<dbReference type="EMBL" id="CP023702">
    <property type="protein sequence ID" value="QEU75701.1"/>
    <property type="molecule type" value="Genomic_DNA"/>
</dbReference>
<comment type="subcellular location">
    <subcellularLocation>
        <location evidence="12">Cytoplasm</location>
    </subcellularLocation>
</comment>
<dbReference type="KEGG" id="snk:CP967_30300"/>
<dbReference type="NCBIfam" id="TIGR00562">
    <property type="entry name" value="proto_IX_ox"/>
    <property type="match status" value="1"/>
</dbReference>
<comment type="function">
    <text evidence="3 12">Involved in coproporphyrin-dependent heme b biosynthesis. Catalyzes the oxidation of coproporphyrinogen III to coproporphyrin III.</text>
</comment>